<keyword evidence="4" id="KW-1185">Reference proteome</keyword>
<accession>A0A7J6RMF8</accession>
<feature type="non-terminal residue" evidence="3">
    <location>
        <position position="620"/>
    </location>
</feature>
<evidence type="ECO:0000256" key="1">
    <source>
        <dbReference type="SAM" id="Coils"/>
    </source>
</evidence>
<comment type="caution">
    <text evidence="3">The sequence shown here is derived from an EMBL/GenBank/DDBJ whole genome shotgun (WGS) entry which is preliminary data.</text>
</comment>
<evidence type="ECO:0000313" key="3">
    <source>
        <dbReference type="EMBL" id="KAF4721697.1"/>
    </source>
</evidence>
<dbReference type="EMBL" id="JABANO010024563">
    <property type="protein sequence ID" value="KAF4721697.1"/>
    <property type="molecule type" value="Genomic_DNA"/>
</dbReference>
<evidence type="ECO:0000313" key="4">
    <source>
        <dbReference type="Proteomes" id="UP000553632"/>
    </source>
</evidence>
<sequence>VQRYLKKVARIQTDVGSQSVGAKRPPPTIREFDGERERVLPQLQNTKEEVRSANADMDTMRNDIAYLQEDLDQKLALEKKLLTERNGSKQKEAEMMKLVKKVYGEDPAEVYDSLLNTNEEMQNEMDAVIDERDDLCQQVEKLQEELDTLQRHNGQPTPVAAGGDGDEQDTKSEEVKQRVEEALVKAKRLEAENADLKEELQKRRGVDDDGSSEGSRGVIQALAQENVELKQQLKSREAELSGLRADLKDYEEGKEGGEAGAEVNGEVERLREELRNLQQQHDELWTHLNEALEDKWSLEEKLQGLRAQIAEGSPAAPLGEEVSRVSSSQVTADTRQADVAIEPIETQSSSASETPKRNSVEAIVVTPATTAATTPSTEAGHGPVAGKGAETQSAQRVPWMKLDLGEIRLESEDLVTYISRAKLTVVRVSPMSIGSAVERRPRTSASLARLMYTNNSIEAFDAEVRTHETSLEDKRKSMGKTGCRRALTEDARRRASLSTVSLSCSTTGDSASSKDLEERYKQQIKDAVGSRDKQIQALEARLRVADAAVAEKDAMLLTLNRDILDRERRLSGTVRELEVAKRHLQSISQRYNLRFGVDPFSGLSGYYAVTDTPAGWPSSG</sequence>
<feature type="coiled-coil region" evidence="1">
    <location>
        <begin position="43"/>
        <end position="70"/>
    </location>
</feature>
<name>A0A7J6RMF8_PEROL</name>
<feature type="region of interest" description="Disordered" evidence="2">
    <location>
        <begin position="15"/>
        <end position="35"/>
    </location>
</feature>
<feature type="compositionally biased region" description="Polar residues" evidence="2">
    <location>
        <begin position="324"/>
        <end position="334"/>
    </location>
</feature>
<dbReference type="AlphaFoldDB" id="A0A7J6RMF8"/>
<dbReference type="Proteomes" id="UP000553632">
    <property type="component" value="Unassembled WGS sequence"/>
</dbReference>
<reference evidence="3 4" key="1">
    <citation type="submission" date="2020-04" db="EMBL/GenBank/DDBJ databases">
        <title>Perkinsus olseni comparative genomics.</title>
        <authorList>
            <person name="Bogema D.R."/>
        </authorList>
    </citation>
    <scope>NUCLEOTIDE SEQUENCE [LARGE SCALE GENOMIC DNA]</scope>
    <source>
        <strain evidence="3 4">ATCC PRA-207</strain>
    </source>
</reference>
<evidence type="ECO:0000256" key="2">
    <source>
        <dbReference type="SAM" id="MobiDB-lite"/>
    </source>
</evidence>
<feature type="region of interest" description="Disordered" evidence="2">
    <location>
        <begin position="149"/>
        <end position="219"/>
    </location>
</feature>
<gene>
    <name evidence="3" type="ORF">FOZ63_027701</name>
</gene>
<protein>
    <submittedName>
        <fullName evidence="3">Uncharacterized protein</fullName>
    </submittedName>
</protein>
<feature type="compositionally biased region" description="Low complexity" evidence="2">
    <location>
        <begin position="360"/>
        <end position="379"/>
    </location>
</feature>
<organism evidence="3 4">
    <name type="scientific">Perkinsus olseni</name>
    <name type="common">Perkinsus atlanticus</name>
    <dbReference type="NCBI Taxonomy" id="32597"/>
    <lineage>
        <taxon>Eukaryota</taxon>
        <taxon>Sar</taxon>
        <taxon>Alveolata</taxon>
        <taxon>Perkinsozoa</taxon>
        <taxon>Perkinsea</taxon>
        <taxon>Perkinsida</taxon>
        <taxon>Perkinsidae</taxon>
        <taxon>Perkinsus</taxon>
    </lineage>
</organism>
<proteinExistence type="predicted"/>
<feature type="region of interest" description="Disordered" evidence="2">
    <location>
        <begin position="312"/>
        <end position="393"/>
    </location>
</feature>
<keyword evidence="1" id="KW-0175">Coiled coil</keyword>
<feature type="non-terminal residue" evidence="3">
    <location>
        <position position="1"/>
    </location>
</feature>
<feature type="compositionally biased region" description="Basic and acidic residues" evidence="2">
    <location>
        <begin position="168"/>
        <end position="207"/>
    </location>
</feature>